<protein>
    <submittedName>
        <fullName evidence="1">Uncharacterized protein</fullName>
    </submittedName>
</protein>
<sequence>MPAVVPSSAAAPLKTPHATRTMQHPLAGATCVALPHVDMCPQLSCALTFMYLQQIEQVSDADGLTEPRRLKGC</sequence>
<dbReference type="Proteomes" id="UP001221898">
    <property type="component" value="Unassembled WGS sequence"/>
</dbReference>
<evidence type="ECO:0000313" key="2">
    <source>
        <dbReference type="Proteomes" id="UP001221898"/>
    </source>
</evidence>
<evidence type="ECO:0000313" key="1">
    <source>
        <dbReference type="EMBL" id="KAJ8373124.1"/>
    </source>
</evidence>
<dbReference type="AlphaFoldDB" id="A0AAD7RB07"/>
<proteinExistence type="predicted"/>
<gene>
    <name evidence="1" type="ORF">AAFF_G00270880</name>
</gene>
<keyword evidence="2" id="KW-1185">Reference proteome</keyword>
<accession>A0AAD7RB07</accession>
<name>A0AAD7RB07_9TELE</name>
<comment type="caution">
    <text evidence="1">The sequence shown here is derived from an EMBL/GenBank/DDBJ whole genome shotgun (WGS) entry which is preliminary data.</text>
</comment>
<dbReference type="EMBL" id="JAINUG010000372">
    <property type="protein sequence ID" value="KAJ8373124.1"/>
    <property type="molecule type" value="Genomic_DNA"/>
</dbReference>
<organism evidence="1 2">
    <name type="scientific">Aldrovandia affinis</name>
    <dbReference type="NCBI Taxonomy" id="143900"/>
    <lineage>
        <taxon>Eukaryota</taxon>
        <taxon>Metazoa</taxon>
        <taxon>Chordata</taxon>
        <taxon>Craniata</taxon>
        <taxon>Vertebrata</taxon>
        <taxon>Euteleostomi</taxon>
        <taxon>Actinopterygii</taxon>
        <taxon>Neopterygii</taxon>
        <taxon>Teleostei</taxon>
        <taxon>Notacanthiformes</taxon>
        <taxon>Halosauridae</taxon>
        <taxon>Aldrovandia</taxon>
    </lineage>
</organism>
<reference evidence="1" key="1">
    <citation type="journal article" date="2023" name="Science">
        <title>Genome structures resolve the early diversification of teleost fishes.</title>
        <authorList>
            <person name="Parey E."/>
            <person name="Louis A."/>
            <person name="Montfort J."/>
            <person name="Bouchez O."/>
            <person name="Roques C."/>
            <person name="Iampietro C."/>
            <person name="Lluch J."/>
            <person name="Castinel A."/>
            <person name="Donnadieu C."/>
            <person name="Desvignes T."/>
            <person name="Floi Bucao C."/>
            <person name="Jouanno E."/>
            <person name="Wen M."/>
            <person name="Mejri S."/>
            <person name="Dirks R."/>
            <person name="Jansen H."/>
            <person name="Henkel C."/>
            <person name="Chen W.J."/>
            <person name="Zahm M."/>
            <person name="Cabau C."/>
            <person name="Klopp C."/>
            <person name="Thompson A.W."/>
            <person name="Robinson-Rechavi M."/>
            <person name="Braasch I."/>
            <person name="Lecointre G."/>
            <person name="Bobe J."/>
            <person name="Postlethwait J.H."/>
            <person name="Berthelot C."/>
            <person name="Roest Crollius H."/>
            <person name="Guiguen Y."/>
        </authorList>
    </citation>
    <scope>NUCLEOTIDE SEQUENCE</scope>
    <source>
        <strain evidence="1">NC1722</strain>
    </source>
</reference>